<keyword evidence="3" id="KW-1185">Reference proteome</keyword>
<organism evidence="2 3">
    <name type="scientific">Blastochloris viridis</name>
    <name type="common">Rhodopseudomonas viridis</name>
    <dbReference type="NCBI Taxonomy" id="1079"/>
    <lineage>
        <taxon>Bacteria</taxon>
        <taxon>Pseudomonadati</taxon>
        <taxon>Pseudomonadota</taxon>
        <taxon>Alphaproteobacteria</taxon>
        <taxon>Hyphomicrobiales</taxon>
        <taxon>Blastochloridaceae</taxon>
        <taxon>Blastochloris</taxon>
    </lineage>
</organism>
<reference evidence="3" key="1">
    <citation type="journal article" date="2016" name="Genome Announc.">
        <title>Revised genome sequence of the purple photosynthetic bacterium Blastochloris viridis.</title>
        <authorList>
            <person name="Liu L.N."/>
            <person name="Faulkner M."/>
            <person name="Liu X."/>
            <person name="Huang F."/>
            <person name="Darby A.C."/>
            <person name="Hall N."/>
        </authorList>
    </citation>
    <scope>NUCLEOTIDE SEQUENCE [LARGE SCALE GENOMIC DNA]</scope>
    <source>
        <strain evidence="3">ATCC 19567 / DSM 133 / F</strain>
    </source>
</reference>
<gene>
    <name evidence="2" type="ORF">BVIRIDIS_04070</name>
</gene>
<evidence type="ECO:0000313" key="3">
    <source>
        <dbReference type="Proteomes" id="UP000065734"/>
    </source>
</evidence>
<dbReference type="Proteomes" id="UP000065734">
    <property type="component" value="Chromosome I"/>
</dbReference>
<feature type="region of interest" description="Disordered" evidence="1">
    <location>
        <begin position="148"/>
        <end position="172"/>
    </location>
</feature>
<evidence type="ECO:0000313" key="2">
    <source>
        <dbReference type="EMBL" id="CUU41416.1"/>
    </source>
</evidence>
<dbReference type="KEGG" id="bvr:BVIR_964"/>
<name>A0A0P0ISJ4_BLAVI</name>
<accession>A0A0P0ISJ4</accession>
<sequence>MFDTTSPTSCRTRAPARTRLVPDPTAQPSAEPVGGYAFEAALCQIESQSPFMRPADTRPGHATSFAEREVAALAARIRLLARLAGVGGQLRNDQARVLLATAARVAGELLAVFGPSAAKMASDPALSAAQRAAAATAATAARALAESIDDDRPGQAQRVSPQPAAGYGLWLS</sequence>
<protein>
    <submittedName>
        <fullName evidence="2">Uncharacterized protein</fullName>
    </submittedName>
</protein>
<evidence type="ECO:0000256" key="1">
    <source>
        <dbReference type="SAM" id="MobiDB-lite"/>
    </source>
</evidence>
<proteinExistence type="predicted"/>
<dbReference type="EMBL" id="LN907867">
    <property type="protein sequence ID" value="CUU41416.1"/>
    <property type="molecule type" value="Genomic_DNA"/>
</dbReference>
<dbReference type="AlphaFoldDB" id="A0A0P0ISJ4"/>